<keyword evidence="3" id="KW-1185">Reference proteome</keyword>
<reference evidence="2" key="1">
    <citation type="journal article" date="2023" name="Mol. Phylogenet. Evol.">
        <title>Genome-scale phylogeny and comparative genomics of the fungal order Sordariales.</title>
        <authorList>
            <person name="Hensen N."/>
            <person name="Bonometti L."/>
            <person name="Westerberg I."/>
            <person name="Brannstrom I.O."/>
            <person name="Guillou S."/>
            <person name="Cros-Aarteil S."/>
            <person name="Calhoun S."/>
            <person name="Haridas S."/>
            <person name="Kuo A."/>
            <person name="Mondo S."/>
            <person name="Pangilinan J."/>
            <person name="Riley R."/>
            <person name="LaButti K."/>
            <person name="Andreopoulos B."/>
            <person name="Lipzen A."/>
            <person name="Chen C."/>
            <person name="Yan M."/>
            <person name="Daum C."/>
            <person name="Ng V."/>
            <person name="Clum A."/>
            <person name="Steindorff A."/>
            <person name="Ohm R.A."/>
            <person name="Martin F."/>
            <person name="Silar P."/>
            <person name="Natvig D.O."/>
            <person name="Lalanne C."/>
            <person name="Gautier V."/>
            <person name="Ament-Velasquez S.L."/>
            <person name="Kruys A."/>
            <person name="Hutchinson M.I."/>
            <person name="Powell A.J."/>
            <person name="Barry K."/>
            <person name="Miller A.N."/>
            <person name="Grigoriev I.V."/>
            <person name="Debuchy R."/>
            <person name="Gladieux P."/>
            <person name="Hiltunen Thoren M."/>
            <person name="Johannesson H."/>
        </authorList>
    </citation>
    <scope>NUCLEOTIDE SEQUENCE</scope>
    <source>
        <strain evidence="2">CBS 123565</strain>
    </source>
</reference>
<sequence>LFTALQPHTATDASACLKGTHQAPHLARLLAMDALVCARLVDGALPRITPAQLRTRCHLPASGDARHTRPATAADMDWRVWVATRGLVFDVTVAGLLMMMVGRAEMQGALRPWLGKEVRDEEAATLLRERYGSFVVGELAEEQRDIAAKNAQARGKQLPEMQDGRRGRKRRVGDLDGEDWEVRSKGKLLRSRR</sequence>
<reference evidence="2" key="2">
    <citation type="submission" date="2023-05" db="EMBL/GenBank/DDBJ databases">
        <authorList>
            <consortium name="Lawrence Berkeley National Laboratory"/>
            <person name="Steindorff A."/>
            <person name="Hensen N."/>
            <person name="Bonometti L."/>
            <person name="Westerberg I."/>
            <person name="Brannstrom I.O."/>
            <person name="Guillou S."/>
            <person name="Cros-Aarteil S."/>
            <person name="Calhoun S."/>
            <person name="Haridas S."/>
            <person name="Kuo A."/>
            <person name="Mondo S."/>
            <person name="Pangilinan J."/>
            <person name="Riley R."/>
            <person name="Labutti K."/>
            <person name="Andreopoulos B."/>
            <person name="Lipzen A."/>
            <person name="Chen C."/>
            <person name="Yanf M."/>
            <person name="Daum C."/>
            <person name="Ng V."/>
            <person name="Clum A."/>
            <person name="Ohm R."/>
            <person name="Martin F."/>
            <person name="Silar P."/>
            <person name="Natvig D."/>
            <person name="Lalanne C."/>
            <person name="Gautier V."/>
            <person name="Ament-Velasquez S.L."/>
            <person name="Kruys A."/>
            <person name="Hutchinson M.I."/>
            <person name="Powell A.J."/>
            <person name="Barry K."/>
            <person name="Miller A.N."/>
            <person name="Grigoriev I.V."/>
            <person name="Debuchy R."/>
            <person name="Gladieux P."/>
            <person name="Thoren M.H."/>
            <person name="Johannesson H."/>
        </authorList>
    </citation>
    <scope>NUCLEOTIDE SEQUENCE</scope>
    <source>
        <strain evidence="2">CBS 123565</strain>
    </source>
</reference>
<evidence type="ECO:0000313" key="3">
    <source>
        <dbReference type="Proteomes" id="UP001304895"/>
    </source>
</evidence>
<comment type="caution">
    <text evidence="2">The sequence shown here is derived from an EMBL/GenBank/DDBJ whole genome shotgun (WGS) entry which is preliminary data.</text>
</comment>
<evidence type="ECO:0000256" key="1">
    <source>
        <dbReference type="SAM" id="MobiDB-lite"/>
    </source>
</evidence>
<organism evidence="2 3">
    <name type="scientific">Trichocladium antarcticum</name>
    <dbReference type="NCBI Taxonomy" id="1450529"/>
    <lineage>
        <taxon>Eukaryota</taxon>
        <taxon>Fungi</taxon>
        <taxon>Dikarya</taxon>
        <taxon>Ascomycota</taxon>
        <taxon>Pezizomycotina</taxon>
        <taxon>Sordariomycetes</taxon>
        <taxon>Sordariomycetidae</taxon>
        <taxon>Sordariales</taxon>
        <taxon>Chaetomiaceae</taxon>
        <taxon>Trichocladium</taxon>
    </lineage>
</organism>
<gene>
    <name evidence="2" type="ORF">BT67DRAFT_437465</name>
</gene>
<dbReference type="AlphaFoldDB" id="A0AAN6UBY2"/>
<dbReference type="Proteomes" id="UP001304895">
    <property type="component" value="Unassembled WGS sequence"/>
</dbReference>
<dbReference type="EMBL" id="MU853537">
    <property type="protein sequence ID" value="KAK4129850.1"/>
    <property type="molecule type" value="Genomic_DNA"/>
</dbReference>
<protein>
    <submittedName>
        <fullName evidence="2">Uncharacterized protein</fullName>
    </submittedName>
</protein>
<evidence type="ECO:0000313" key="2">
    <source>
        <dbReference type="EMBL" id="KAK4129850.1"/>
    </source>
</evidence>
<name>A0AAN6UBY2_9PEZI</name>
<feature type="non-terminal residue" evidence="2">
    <location>
        <position position="1"/>
    </location>
</feature>
<accession>A0AAN6UBY2</accession>
<proteinExistence type="predicted"/>
<feature type="region of interest" description="Disordered" evidence="1">
    <location>
        <begin position="149"/>
        <end position="172"/>
    </location>
</feature>